<dbReference type="EMBL" id="JADKPO010000011">
    <property type="protein sequence ID" value="MBF4768034.1"/>
    <property type="molecule type" value="Genomic_DNA"/>
</dbReference>
<accession>A0A930VI93</accession>
<comment type="caution">
    <text evidence="7">The sequence shown here is derived from an EMBL/GenBank/DDBJ whole genome shotgun (WGS) entry which is preliminary data.</text>
</comment>
<dbReference type="Pfam" id="PF02518">
    <property type="entry name" value="HATPase_c"/>
    <property type="match status" value="1"/>
</dbReference>
<dbReference type="EC" id="2.7.13.3" evidence="2"/>
<keyword evidence="3" id="KW-0418">Kinase</keyword>
<feature type="domain" description="Cyclic nucleotide-binding" evidence="5">
    <location>
        <begin position="11"/>
        <end position="79"/>
    </location>
</feature>
<evidence type="ECO:0000256" key="1">
    <source>
        <dbReference type="ARBA" id="ARBA00000085"/>
    </source>
</evidence>
<keyword evidence="3" id="KW-0808">Transferase</keyword>
<evidence type="ECO:0000259" key="6">
    <source>
        <dbReference type="PROSITE" id="PS50109"/>
    </source>
</evidence>
<comment type="catalytic activity">
    <reaction evidence="1">
        <text>ATP + protein L-histidine = ADP + protein N-phospho-L-histidine.</text>
        <dbReference type="EC" id="2.7.13.3"/>
    </reaction>
</comment>
<feature type="domain" description="Histidine kinase" evidence="6">
    <location>
        <begin position="293"/>
        <end position="457"/>
    </location>
</feature>
<evidence type="ECO:0000256" key="2">
    <source>
        <dbReference type="ARBA" id="ARBA00012438"/>
    </source>
</evidence>
<dbReference type="AlphaFoldDB" id="A0A930VI93"/>
<dbReference type="Proteomes" id="UP000660668">
    <property type="component" value="Unassembled WGS sequence"/>
</dbReference>
<dbReference type="PANTHER" id="PTHR43065">
    <property type="entry name" value="SENSOR HISTIDINE KINASE"/>
    <property type="match status" value="1"/>
</dbReference>
<evidence type="ECO:0000256" key="3">
    <source>
        <dbReference type="ARBA" id="ARBA00022777"/>
    </source>
</evidence>
<dbReference type="CDD" id="cd00038">
    <property type="entry name" value="CAP_ED"/>
    <property type="match status" value="1"/>
</dbReference>
<gene>
    <name evidence="7" type="ORF">ISU10_09670</name>
</gene>
<dbReference type="Pfam" id="PF00027">
    <property type="entry name" value="cNMP_binding"/>
    <property type="match status" value="1"/>
</dbReference>
<dbReference type="Gene3D" id="3.30.565.10">
    <property type="entry name" value="Histidine kinase-like ATPase, C-terminal domain"/>
    <property type="match status" value="1"/>
</dbReference>
<dbReference type="SUPFAM" id="SSF51206">
    <property type="entry name" value="cAMP-binding domain-like"/>
    <property type="match status" value="1"/>
</dbReference>
<dbReference type="GO" id="GO:0004673">
    <property type="term" value="F:protein histidine kinase activity"/>
    <property type="evidence" value="ECO:0007669"/>
    <property type="project" value="UniProtKB-EC"/>
</dbReference>
<reference evidence="7" key="1">
    <citation type="submission" date="2020-11" db="EMBL/GenBank/DDBJ databases">
        <title>Nocardioides cynanchi sp. nov., isolated from soil of rhizosphere of Cynanchum wilfordii.</title>
        <authorList>
            <person name="Lee J.-S."/>
            <person name="Suh M.K."/>
            <person name="Kim J.-S."/>
        </authorList>
    </citation>
    <scope>NUCLEOTIDE SEQUENCE</scope>
    <source>
        <strain evidence="7">KCTC 19276</strain>
    </source>
</reference>
<evidence type="ECO:0000313" key="7">
    <source>
        <dbReference type="EMBL" id="MBF4768034.1"/>
    </source>
</evidence>
<dbReference type="InterPro" id="IPR004358">
    <property type="entry name" value="Sig_transdc_His_kin-like_C"/>
</dbReference>
<organism evidence="7 8">
    <name type="scientific">Nocardioides agariphilus</name>
    <dbReference type="NCBI Taxonomy" id="433664"/>
    <lineage>
        <taxon>Bacteria</taxon>
        <taxon>Bacillati</taxon>
        <taxon>Actinomycetota</taxon>
        <taxon>Actinomycetes</taxon>
        <taxon>Propionibacteriales</taxon>
        <taxon>Nocardioidaceae</taxon>
        <taxon>Nocardioides</taxon>
    </lineage>
</organism>
<dbReference type="PRINTS" id="PR00344">
    <property type="entry name" value="BCTRLSENSOR"/>
</dbReference>
<dbReference type="RefSeq" id="WP_194696192.1">
    <property type="nucleotide sequence ID" value="NZ_JADKPO010000011.1"/>
</dbReference>
<name>A0A930VI93_9ACTN</name>
<evidence type="ECO:0000259" key="5">
    <source>
        <dbReference type="PROSITE" id="PS50042"/>
    </source>
</evidence>
<dbReference type="PROSITE" id="PS50109">
    <property type="entry name" value="HIS_KIN"/>
    <property type="match status" value="1"/>
</dbReference>
<dbReference type="SMART" id="SM00387">
    <property type="entry name" value="HATPase_c"/>
    <property type="match status" value="1"/>
</dbReference>
<evidence type="ECO:0000256" key="4">
    <source>
        <dbReference type="ARBA" id="ARBA00023012"/>
    </source>
</evidence>
<dbReference type="SUPFAM" id="SSF55874">
    <property type="entry name" value="ATPase domain of HSP90 chaperone/DNA topoisomerase II/histidine kinase"/>
    <property type="match status" value="1"/>
</dbReference>
<dbReference type="Gene3D" id="1.10.287.130">
    <property type="match status" value="1"/>
</dbReference>
<dbReference type="InterPro" id="IPR005467">
    <property type="entry name" value="His_kinase_dom"/>
</dbReference>
<evidence type="ECO:0000313" key="8">
    <source>
        <dbReference type="Proteomes" id="UP000660668"/>
    </source>
</evidence>
<dbReference type="Gene3D" id="2.60.120.10">
    <property type="entry name" value="Jelly Rolls"/>
    <property type="match status" value="1"/>
</dbReference>
<keyword evidence="4" id="KW-0902">Two-component regulatory system</keyword>
<dbReference type="InterPro" id="IPR014710">
    <property type="entry name" value="RmlC-like_jellyroll"/>
</dbReference>
<dbReference type="InterPro" id="IPR036890">
    <property type="entry name" value="HATPase_C_sf"/>
</dbReference>
<proteinExistence type="predicted"/>
<dbReference type="PANTHER" id="PTHR43065:SF48">
    <property type="entry name" value="HISTIDINE KINASE"/>
    <property type="match status" value="1"/>
</dbReference>
<protein>
    <recommendedName>
        <fullName evidence="2">histidine kinase</fullName>
        <ecNumber evidence="2">2.7.13.3</ecNumber>
    </recommendedName>
</protein>
<sequence>MRVDELRQLAIFEKVSDERLEQLLAVGRTIEIEPGLQLFTEGDPADHWWVLVEGAIDLFRTVGREEARVGQMVPGRWAGGFRAWDDDGVYLATGRGVEFGRLLKVPAADLRDLMNEWLPLAVHLVRGVFGTARTIEATVRQREALITLGTLSAGLAHELNNPASAAVRTVASLADSLNEVLASLTRLAEGAITSEQFLALDRLRQDAGGPTGARTAMQVADAEDELGEWLEDHDVEDPWTLAATLAGAGVSVEWCDRAAEVLTGSALSTGLEWVAGTLSVGAQLSELREATGRVSELVGAVRSYTQMDRASLQPVNVVEGLDSTLVMLQHKLKEGVEVVRQYAPDLPRIDAYAGELNQVWTNLIDNAVDAMDGAGTLRVATRAEDDAVVIEIADSGPGLDPEVASRAFDAFFTTKDVGKGTGLGLDIARRVVVERHNGTIDLVREGDETVARIRLPR</sequence>
<dbReference type="GO" id="GO:0000160">
    <property type="term" value="P:phosphorelay signal transduction system"/>
    <property type="evidence" value="ECO:0007669"/>
    <property type="project" value="UniProtKB-KW"/>
</dbReference>
<dbReference type="InterPro" id="IPR018490">
    <property type="entry name" value="cNMP-bd_dom_sf"/>
</dbReference>
<dbReference type="InterPro" id="IPR003594">
    <property type="entry name" value="HATPase_dom"/>
</dbReference>
<dbReference type="InterPro" id="IPR000595">
    <property type="entry name" value="cNMP-bd_dom"/>
</dbReference>
<keyword evidence="8" id="KW-1185">Reference proteome</keyword>
<dbReference type="PROSITE" id="PS50042">
    <property type="entry name" value="CNMP_BINDING_3"/>
    <property type="match status" value="1"/>
</dbReference>